<accession>A0ABT7A3T4</accession>
<reference evidence="4 5" key="1">
    <citation type="submission" date="2023-05" db="EMBL/GenBank/DDBJ databases">
        <title>Streptantibioticus silvisoli sp. nov., acidotolerant actinomycetes 1 from pine litter.</title>
        <authorList>
            <person name="Swiecimska M."/>
            <person name="Golinska P."/>
            <person name="Sangal V."/>
            <person name="Wachnowicz B."/>
            <person name="Goodfellow M."/>
        </authorList>
    </citation>
    <scope>NUCLEOTIDE SEQUENCE [LARGE SCALE GENOMIC DNA]</scope>
    <source>
        <strain evidence="4 5">DSM 42109</strain>
    </source>
</reference>
<dbReference type="InterPro" id="IPR010982">
    <property type="entry name" value="Lambda_DNA-bd_dom_sf"/>
</dbReference>
<dbReference type="SMART" id="SM00530">
    <property type="entry name" value="HTH_XRE"/>
    <property type="match status" value="1"/>
</dbReference>
<dbReference type="InterPro" id="IPR001387">
    <property type="entry name" value="Cro/C1-type_HTH"/>
</dbReference>
<feature type="transmembrane region" description="Helical" evidence="2">
    <location>
        <begin position="375"/>
        <end position="394"/>
    </location>
</feature>
<evidence type="ECO:0000256" key="2">
    <source>
        <dbReference type="SAM" id="Phobius"/>
    </source>
</evidence>
<feature type="domain" description="HTH cro/C1-type" evidence="3">
    <location>
        <begin position="21"/>
        <end position="76"/>
    </location>
</feature>
<name>A0ABT7A3T4_9ACTN</name>
<feature type="region of interest" description="Disordered" evidence="1">
    <location>
        <begin position="112"/>
        <end position="367"/>
    </location>
</feature>
<feature type="compositionally biased region" description="Gly residues" evidence="1">
    <location>
        <begin position="128"/>
        <end position="141"/>
    </location>
</feature>
<dbReference type="Proteomes" id="UP001214441">
    <property type="component" value="Unassembled WGS sequence"/>
</dbReference>
<dbReference type="Gene3D" id="1.10.260.40">
    <property type="entry name" value="lambda repressor-like DNA-binding domains"/>
    <property type="match status" value="1"/>
</dbReference>
<evidence type="ECO:0000259" key="3">
    <source>
        <dbReference type="SMART" id="SM00530"/>
    </source>
</evidence>
<evidence type="ECO:0000313" key="5">
    <source>
        <dbReference type="Proteomes" id="UP001214441"/>
    </source>
</evidence>
<keyword evidence="2" id="KW-1133">Transmembrane helix</keyword>
<proteinExistence type="predicted"/>
<keyword evidence="2" id="KW-0472">Membrane</keyword>
<dbReference type="Pfam" id="PF10901">
    <property type="entry name" value="DUF2690"/>
    <property type="match status" value="1"/>
</dbReference>
<dbReference type="SUPFAM" id="SSF47413">
    <property type="entry name" value="lambda repressor-like DNA-binding domains"/>
    <property type="match status" value="1"/>
</dbReference>
<gene>
    <name evidence="4" type="ORF">NMN56_029390</name>
</gene>
<feature type="compositionally biased region" description="Low complexity" evidence="1">
    <location>
        <begin position="160"/>
        <end position="190"/>
    </location>
</feature>
<evidence type="ECO:0000256" key="1">
    <source>
        <dbReference type="SAM" id="MobiDB-lite"/>
    </source>
</evidence>
<sequence length="534" mass="53271">MPRWRALPEELDPQIREFASQLRRLVDRSGMSVATIADRTGYSKSSWERYLNGRLLPPRGATQALAEVTGTDVRHLGTMWELAERAWSRSEMRHDVTMEAIQVAQARAALGEFGDDKDRGRRRRKGRAGSGAGGAGAGGEGPVAPPMPSEQARGQGSGGTTAPPSTSGAASSSAAAASAASASSASHSPSQETSGPEDGTRALRRPPVAGQDKGTARLRRDGHGASGPDKGTTPLRKDVLGATGSAAGTRDRAPGQQGRSHGPPVASQQQGQQRVDLAAWGASGPGGAGTVGPGTGAPGPGVGAPGPGAGAGAGRPGAGAMGPGAGDGGGPATTVQPPVPAGSDMPGPATPAAPGGGGGGRRAVKQGAGRRRTTMFLAGLVGALVVIAAAVFFIDLGSGGDDTASASPSPTKKSQNLPSGVKCSGEECSGKDPETMGCGGQYAKTTSSAWVGPSYIEVRHSKVCKASWARITSASTKDALRITAPGGQAESDKVGTTNDAYTEMVSVKNPNDAKACATLAVGTKGCVTPGKTVQ</sequence>
<feature type="compositionally biased region" description="Basic and acidic residues" evidence="1">
    <location>
        <begin position="214"/>
        <end position="223"/>
    </location>
</feature>
<dbReference type="CDD" id="cd00093">
    <property type="entry name" value="HTH_XRE"/>
    <property type="match status" value="1"/>
</dbReference>
<feature type="compositionally biased region" description="Gly residues" evidence="1">
    <location>
        <begin position="283"/>
        <end position="331"/>
    </location>
</feature>
<protein>
    <submittedName>
        <fullName evidence="4">DUF2690 domain-containing protein</fullName>
    </submittedName>
</protein>
<dbReference type="InterPro" id="IPR021224">
    <property type="entry name" value="DUF2690"/>
</dbReference>
<dbReference type="EMBL" id="JANCPR020000034">
    <property type="protein sequence ID" value="MDJ1135990.1"/>
    <property type="molecule type" value="Genomic_DNA"/>
</dbReference>
<feature type="compositionally biased region" description="Polar residues" evidence="1">
    <location>
        <begin position="404"/>
        <end position="418"/>
    </location>
</feature>
<feature type="region of interest" description="Disordered" evidence="1">
    <location>
        <begin position="401"/>
        <end position="426"/>
    </location>
</feature>
<dbReference type="Pfam" id="PF13560">
    <property type="entry name" value="HTH_31"/>
    <property type="match status" value="1"/>
</dbReference>
<keyword evidence="2" id="KW-0812">Transmembrane</keyword>
<comment type="caution">
    <text evidence="4">The sequence shown here is derived from an EMBL/GenBank/DDBJ whole genome shotgun (WGS) entry which is preliminary data.</text>
</comment>
<evidence type="ECO:0000313" key="4">
    <source>
        <dbReference type="EMBL" id="MDJ1135990.1"/>
    </source>
</evidence>
<organism evidence="4 5">
    <name type="scientific">Streptomyces iconiensis</name>
    <dbReference type="NCBI Taxonomy" id="1384038"/>
    <lineage>
        <taxon>Bacteria</taxon>
        <taxon>Bacillati</taxon>
        <taxon>Actinomycetota</taxon>
        <taxon>Actinomycetes</taxon>
        <taxon>Kitasatosporales</taxon>
        <taxon>Streptomycetaceae</taxon>
        <taxon>Streptomyces</taxon>
    </lineage>
</organism>
<keyword evidence="5" id="KW-1185">Reference proteome</keyword>